<sequence length="88" mass="10367">MFIRRLVDHLLNQVLVEGLANSRWFQRFAVWSHGAMKELQAKSKDGSAHLDTHLSTFMEAAKQKSAQLKQDFQQELRKVQEQQQQMKR</sequence>
<name>A8ICA0_CHLRE</name>
<reference evidence="2 3" key="1">
    <citation type="journal article" date="2007" name="Science">
        <title>The Chlamydomonas genome reveals the evolution of key animal and plant functions.</title>
        <authorList>
            <person name="Merchant S.S."/>
            <person name="Prochnik S.E."/>
            <person name="Vallon O."/>
            <person name="Harris E.H."/>
            <person name="Karpowicz S.J."/>
            <person name="Witman G.B."/>
            <person name="Terry A."/>
            <person name="Salamov A."/>
            <person name="Fritz-Laylin L.K."/>
            <person name="Marechal-Drouard L."/>
            <person name="Marshall W.F."/>
            <person name="Qu L.H."/>
            <person name="Nelson D.R."/>
            <person name="Sanderfoot A.A."/>
            <person name="Spalding M.H."/>
            <person name="Kapitonov V.V."/>
            <person name="Ren Q."/>
            <person name="Ferris P."/>
            <person name="Lindquist E."/>
            <person name="Shapiro H."/>
            <person name="Lucas S.M."/>
            <person name="Grimwood J."/>
            <person name="Schmutz J."/>
            <person name="Cardol P."/>
            <person name="Cerutti H."/>
            <person name="Chanfreau G."/>
            <person name="Chen C.L."/>
            <person name="Cognat V."/>
            <person name="Croft M.T."/>
            <person name="Dent R."/>
            <person name="Dutcher S."/>
            <person name="Fernandez E."/>
            <person name="Fukuzawa H."/>
            <person name="Gonzalez-Ballester D."/>
            <person name="Gonzalez-Halphen D."/>
            <person name="Hallmann A."/>
            <person name="Hanikenne M."/>
            <person name="Hippler M."/>
            <person name="Inwood W."/>
            <person name="Jabbari K."/>
            <person name="Kalanon M."/>
            <person name="Kuras R."/>
            <person name="Lefebvre P.A."/>
            <person name="Lemaire S.D."/>
            <person name="Lobanov A.V."/>
            <person name="Lohr M."/>
            <person name="Manuell A."/>
            <person name="Meier I."/>
            <person name="Mets L."/>
            <person name="Mittag M."/>
            <person name="Mittelmeier T."/>
            <person name="Moroney J.V."/>
            <person name="Moseley J."/>
            <person name="Napoli C."/>
            <person name="Nedelcu A.M."/>
            <person name="Niyogi K."/>
            <person name="Novoselov S.V."/>
            <person name="Paulsen I.T."/>
            <person name="Pazour G."/>
            <person name="Purton S."/>
            <person name="Ral J.P."/>
            <person name="Riano-Pachon D.M."/>
            <person name="Riekhof W."/>
            <person name="Rymarquis L."/>
            <person name="Schroda M."/>
            <person name="Stern D."/>
            <person name="Umen J."/>
            <person name="Willows R."/>
            <person name="Wilson N."/>
            <person name="Zimmer S.L."/>
            <person name="Allmer J."/>
            <person name="Balk J."/>
            <person name="Bisova K."/>
            <person name="Chen C.J."/>
            <person name="Elias M."/>
            <person name="Gendler K."/>
            <person name="Hauser C."/>
            <person name="Lamb M.R."/>
            <person name="Ledford H."/>
            <person name="Long J.C."/>
            <person name="Minagawa J."/>
            <person name="Page M.D."/>
            <person name="Pan J."/>
            <person name="Pootakham W."/>
            <person name="Roje S."/>
            <person name="Rose A."/>
            <person name="Stahlberg E."/>
            <person name="Terauchi A.M."/>
            <person name="Yang P."/>
            <person name="Ball S."/>
            <person name="Bowler C."/>
            <person name="Dieckmann C.L."/>
            <person name="Gladyshev V.N."/>
            <person name="Green P."/>
            <person name="Jorgensen R."/>
            <person name="Mayfield S."/>
            <person name="Mueller-Roeber B."/>
            <person name="Rajamani S."/>
            <person name="Sayre R.T."/>
            <person name="Brokstein P."/>
            <person name="Dubchak I."/>
            <person name="Goodstein D."/>
            <person name="Hornick L."/>
            <person name="Huang Y.W."/>
            <person name="Jhaveri J."/>
            <person name="Luo Y."/>
            <person name="Martinez D."/>
            <person name="Ngau W.C."/>
            <person name="Otillar B."/>
            <person name="Poliakov A."/>
            <person name="Porter A."/>
            <person name="Szajkowski L."/>
            <person name="Werner G."/>
            <person name="Zhou K."/>
            <person name="Grigoriev I.V."/>
            <person name="Rokhsar D.S."/>
            <person name="Grossman A.R."/>
        </authorList>
    </citation>
    <scope>NUCLEOTIDE SEQUENCE [LARGE SCALE GENOMIC DNA]</scope>
    <source>
        <strain evidence="3">CC-503</strain>
    </source>
</reference>
<dbReference type="RefSeq" id="XP_001702737.1">
    <property type="nucleotide sequence ID" value="XM_001702685.2"/>
</dbReference>
<dbReference type="GeneID" id="5728206"/>
<proteinExistence type="predicted"/>
<evidence type="ECO:0000313" key="3">
    <source>
        <dbReference type="Proteomes" id="UP000006906"/>
    </source>
</evidence>
<dbReference type="EMBL" id="CM008971">
    <property type="protein sequence ID" value="PNW77157.1"/>
    <property type="molecule type" value="Genomic_DNA"/>
</dbReference>
<dbReference type="AlphaFoldDB" id="A8ICA0"/>
<keyword evidence="3" id="KW-1185">Reference proteome</keyword>
<organism evidence="2 3">
    <name type="scientific">Chlamydomonas reinhardtii</name>
    <name type="common">Chlamydomonas smithii</name>
    <dbReference type="NCBI Taxonomy" id="3055"/>
    <lineage>
        <taxon>Eukaryota</taxon>
        <taxon>Viridiplantae</taxon>
        <taxon>Chlorophyta</taxon>
        <taxon>core chlorophytes</taxon>
        <taxon>Chlorophyceae</taxon>
        <taxon>CS clade</taxon>
        <taxon>Chlamydomonadales</taxon>
        <taxon>Chlamydomonadaceae</taxon>
        <taxon>Chlamydomonas</taxon>
    </lineage>
</organism>
<protein>
    <submittedName>
        <fullName evidence="2">Uncharacterized protein</fullName>
    </submittedName>
</protein>
<accession>A8ICA0</accession>
<keyword evidence="1" id="KW-0175">Coiled coil</keyword>
<dbReference type="HOGENOM" id="CLU_2472258_0_0_1"/>
<dbReference type="OrthoDB" id="2101583at2759"/>
<evidence type="ECO:0000313" key="2">
    <source>
        <dbReference type="EMBL" id="PNW77157.1"/>
    </source>
</evidence>
<dbReference type="PANTHER" id="PTHR34966:SF1">
    <property type="entry name" value="OS04G0508100 PROTEIN"/>
    <property type="match status" value="1"/>
</dbReference>
<dbReference type="Proteomes" id="UP000006906">
    <property type="component" value="Chromosome 10"/>
</dbReference>
<feature type="coiled-coil region" evidence="1">
    <location>
        <begin position="58"/>
        <end position="85"/>
    </location>
</feature>
<dbReference type="OMA" id="SHGAMKE"/>
<dbReference type="InParanoid" id="A8ICA0"/>
<dbReference type="PaxDb" id="3055-EDP06516"/>
<dbReference type="Gramene" id="PNW77157">
    <property type="protein sequence ID" value="PNW77157"/>
    <property type="gene ID" value="CHLRE_10g424650v5"/>
</dbReference>
<evidence type="ECO:0000256" key="1">
    <source>
        <dbReference type="SAM" id="Coils"/>
    </source>
</evidence>
<dbReference type="PANTHER" id="PTHR34966">
    <property type="entry name" value="OSJNBA0043L24.15 PROTEIN"/>
    <property type="match status" value="1"/>
</dbReference>
<gene>
    <name evidence="2" type="ORF">CHLRE_10g424650v5</name>
</gene>
<dbReference type="KEGG" id="cre:CHLRE_10g424650v5"/>